<dbReference type="RefSeq" id="WP_109563021.1">
    <property type="nucleotide sequence ID" value="NZ_QGDJ01000001.1"/>
</dbReference>
<evidence type="ECO:0000313" key="3">
    <source>
        <dbReference type="EMBL" id="PWJ22471.1"/>
    </source>
</evidence>
<feature type="transmembrane region" description="Helical" evidence="2">
    <location>
        <begin position="22"/>
        <end position="43"/>
    </location>
</feature>
<dbReference type="OrthoDB" id="7833467at2"/>
<evidence type="ECO:0000256" key="2">
    <source>
        <dbReference type="SAM" id="Phobius"/>
    </source>
</evidence>
<proteinExistence type="predicted"/>
<feature type="region of interest" description="Disordered" evidence="1">
    <location>
        <begin position="140"/>
        <end position="173"/>
    </location>
</feature>
<evidence type="ECO:0000313" key="5">
    <source>
        <dbReference type="Proteomes" id="UP000245839"/>
    </source>
</evidence>
<dbReference type="Proteomes" id="UP000245839">
    <property type="component" value="Unassembled WGS sequence"/>
</dbReference>
<evidence type="ECO:0000313" key="6">
    <source>
        <dbReference type="Proteomes" id="UP000251571"/>
    </source>
</evidence>
<evidence type="ECO:0000256" key="1">
    <source>
        <dbReference type="SAM" id="MobiDB-lite"/>
    </source>
</evidence>
<dbReference type="EMBL" id="QGDJ01000001">
    <property type="protein sequence ID" value="PWJ22471.1"/>
    <property type="molecule type" value="Genomic_DNA"/>
</dbReference>
<dbReference type="AlphaFoldDB" id="A0A2Y9A867"/>
<keyword evidence="5" id="KW-1185">Reference proteome</keyword>
<feature type="transmembrane region" description="Helical" evidence="2">
    <location>
        <begin position="55"/>
        <end position="75"/>
    </location>
</feature>
<accession>A0A2Y9A867</accession>
<evidence type="ECO:0000313" key="4">
    <source>
        <dbReference type="EMBL" id="SSA38749.1"/>
    </source>
</evidence>
<keyword evidence="2" id="KW-1133">Transmembrane helix</keyword>
<sequence length="332" mass="35604">MSEAPRPAPVPPASGAITAVEVAALIVTLLWLAVVGWFFLAVTGGEGAAVRADPLSLMMSVMGIFLPVALIWVAAAAARTARTMREESARLQAAIDAMRLSYIESQEIAGHSLRSAMEERLEGVTRTQAVLGAEIAGLQADRPPEQKPERVLAPPARPEPPAQPALALDEDEPGAPLPPAEFIRALNFPDNDRDVEGFDVLRRALKHRPTAQLVASAQEVLTLLAQDGIYVDDFSPHRATPETWRVFAGGARGPSIAALGGVKDRSSLALCSARMKEDPVFRDAVHLFLRTFDKVFPDFVDVASGPEIARFADTRTARAFMLTGRVAGLFDG</sequence>
<gene>
    <name evidence="3" type="ORF">BCF38_101885</name>
    <name evidence="4" type="ORF">SAMN05421539_101885</name>
</gene>
<name>A0A2Y9A867_9RHOB</name>
<dbReference type="Proteomes" id="UP000251571">
    <property type="component" value="Unassembled WGS sequence"/>
</dbReference>
<reference evidence="4 6" key="1">
    <citation type="submission" date="2016-10" db="EMBL/GenBank/DDBJ databases">
        <authorList>
            <person name="Cai Z."/>
        </authorList>
    </citation>
    <scope>NUCLEOTIDE SEQUENCE [LARGE SCALE GENOMIC DNA]</scope>
    <source>
        <strain evidence="4 6">DSM 25227</strain>
    </source>
</reference>
<organism evidence="4 6">
    <name type="scientific">Jannaschia seohaensis</name>
    <dbReference type="NCBI Taxonomy" id="475081"/>
    <lineage>
        <taxon>Bacteria</taxon>
        <taxon>Pseudomonadati</taxon>
        <taxon>Pseudomonadota</taxon>
        <taxon>Alphaproteobacteria</taxon>
        <taxon>Rhodobacterales</taxon>
        <taxon>Roseobacteraceae</taxon>
        <taxon>Jannaschia</taxon>
    </lineage>
</organism>
<reference evidence="3 5" key="2">
    <citation type="submission" date="2018-03" db="EMBL/GenBank/DDBJ databases">
        <title>Genomic Encyclopedia of Archaeal and Bacterial Type Strains, Phase II (KMG-II): from individual species to whole genera.</title>
        <authorList>
            <person name="Goeker M."/>
        </authorList>
    </citation>
    <scope>NUCLEOTIDE SEQUENCE [LARGE SCALE GENOMIC DNA]</scope>
    <source>
        <strain evidence="3 5">DSM 25227</strain>
    </source>
</reference>
<dbReference type="EMBL" id="UETC01000001">
    <property type="protein sequence ID" value="SSA38749.1"/>
    <property type="molecule type" value="Genomic_DNA"/>
</dbReference>
<keyword evidence="2" id="KW-0812">Transmembrane</keyword>
<keyword evidence="2" id="KW-0472">Membrane</keyword>
<protein>
    <submittedName>
        <fullName evidence="4">Uncharacterized protein</fullName>
    </submittedName>
</protein>